<accession>A0ABT1VVL8</accession>
<dbReference type="Pfam" id="PF02585">
    <property type="entry name" value="PIG-L"/>
    <property type="match status" value="1"/>
</dbReference>
<dbReference type="Proteomes" id="UP001524547">
    <property type="component" value="Unassembled WGS sequence"/>
</dbReference>
<dbReference type="SUPFAM" id="SSF102588">
    <property type="entry name" value="LmbE-like"/>
    <property type="match status" value="1"/>
</dbReference>
<proteinExistence type="predicted"/>
<dbReference type="Gene3D" id="3.40.50.10320">
    <property type="entry name" value="LmbE-like"/>
    <property type="match status" value="1"/>
</dbReference>
<dbReference type="PANTHER" id="PTHR12993:SF29">
    <property type="entry name" value="BLR3841 PROTEIN"/>
    <property type="match status" value="1"/>
</dbReference>
<gene>
    <name evidence="1" type="ORF">NFI88_02520</name>
</gene>
<sequence>MIPVSPSPDGFLTAAGARRLLETLPLRPLDALMPGRVLILAPHPDDESLGCGGLIAALCKAGRPPIVVVATDGGASHAPTREWPRERLCRQRRAEVGRATALLGLPADRLLFLDLPDTAAPVQGPLFDAAAARVATLMTDSGCDTLLATWRHDPHCDHLATWHLAEAVASATGVRLLAYPIWGWLLPSEAVLEGTTGLTGARLDVSGWLPRKRLAIAAHESQYGALLHDDPDGFQLPSALLSVFERPFECFLDAPG</sequence>
<dbReference type="RefSeq" id="WP_422918465.1">
    <property type="nucleotide sequence ID" value="NZ_JAMZEJ010000002.1"/>
</dbReference>
<dbReference type="PANTHER" id="PTHR12993">
    <property type="entry name" value="N-ACETYLGLUCOSAMINYL-PHOSPHATIDYLINOSITOL DE-N-ACETYLASE-RELATED"/>
    <property type="match status" value="1"/>
</dbReference>
<organism evidence="1 2">
    <name type="scientific">Rhizosaccharibacter radicis</name>
    <dbReference type="NCBI Taxonomy" id="2782605"/>
    <lineage>
        <taxon>Bacteria</taxon>
        <taxon>Pseudomonadati</taxon>
        <taxon>Pseudomonadota</taxon>
        <taxon>Alphaproteobacteria</taxon>
        <taxon>Acetobacterales</taxon>
        <taxon>Acetobacteraceae</taxon>
        <taxon>Rhizosaccharibacter</taxon>
    </lineage>
</organism>
<dbReference type="InterPro" id="IPR003737">
    <property type="entry name" value="GlcNAc_PI_deacetylase-related"/>
</dbReference>
<evidence type="ECO:0000313" key="2">
    <source>
        <dbReference type="Proteomes" id="UP001524547"/>
    </source>
</evidence>
<name>A0ABT1VVL8_9PROT</name>
<protein>
    <submittedName>
        <fullName evidence="1">PIG-L family deacetylase</fullName>
    </submittedName>
</protein>
<evidence type="ECO:0000313" key="1">
    <source>
        <dbReference type="EMBL" id="MCQ8239714.1"/>
    </source>
</evidence>
<dbReference type="EMBL" id="JAMZEJ010000002">
    <property type="protein sequence ID" value="MCQ8239714.1"/>
    <property type="molecule type" value="Genomic_DNA"/>
</dbReference>
<reference evidence="1 2" key="1">
    <citation type="submission" date="2022-06" db="EMBL/GenBank/DDBJ databases">
        <title>Rhizosaccharibacter gen. nov. sp. nov. KSS12, endophytic bacteria isolated from sugarcane.</title>
        <authorList>
            <person name="Pitiwittayakul N."/>
        </authorList>
    </citation>
    <scope>NUCLEOTIDE SEQUENCE [LARGE SCALE GENOMIC DNA]</scope>
    <source>
        <strain evidence="1 2">KSS12</strain>
    </source>
</reference>
<keyword evidence="2" id="KW-1185">Reference proteome</keyword>
<dbReference type="InterPro" id="IPR024078">
    <property type="entry name" value="LmbE-like_dom_sf"/>
</dbReference>
<comment type="caution">
    <text evidence="1">The sequence shown here is derived from an EMBL/GenBank/DDBJ whole genome shotgun (WGS) entry which is preliminary data.</text>
</comment>